<evidence type="ECO:0000313" key="13">
    <source>
        <dbReference type="EMBL" id="MBU5676703.1"/>
    </source>
</evidence>
<evidence type="ECO:0000256" key="8">
    <source>
        <dbReference type="ARBA" id="ARBA00029447"/>
    </source>
</evidence>
<keyword evidence="2" id="KW-1003">Cell membrane</keyword>
<keyword evidence="7 9" id="KW-0807">Transducer</keyword>
<keyword evidence="4 10" id="KW-0812">Transmembrane</keyword>
<keyword evidence="5 10" id="KW-1133">Transmembrane helix</keyword>
<feature type="transmembrane region" description="Helical" evidence="10">
    <location>
        <begin position="306"/>
        <end position="327"/>
    </location>
</feature>
<evidence type="ECO:0000256" key="7">
    <source>
        <dbReference type="ARBA" id="ARBA00023224"/>
    </source>
</evidence>
<comment type="caution">
    <text evidence="13">The sequence shown here is derived from an EMBL/GenBank/DDBJ whole genome shotgun (WGS) entry which is preliminary data.</text>
</comment>
<feature type="domain" description="HAMP" evidence="12">
    <location>
        <begin position="325"/>
        <end position="377"/>
    </location>
</feature>
<organism evidence="13 14">
    <name type="scientific">Alkaliphilus flagellatus</name>
    <dbReference type="NCBI Taxonomy" id="2841507"/>
    <lineage>
        <taxon>Bacteria</taxon>
        <taxon>Bacillati</taxon>
        <taxon>Bacillota</taxon>
        <taxon>Clostridia</taxon>
        <taxon>Peptostreptococcales</taxon>
        <taxon>Natronincolaceae</taxon>
        <taxon>Alkaliphilus</taxon>
    </lineage>
</organism>
<dbReference type="Pfam" id="PF02743">
    <property type="entry name" value="dCache_1"/>
    <property type="match status" value="1"/>
</dbReference>
<dbReference type="RefSeq" id="WP_216416798.1">
    <property type="nucleotide sequence ID" value="NZ_JAHLQK010000003.1"/>
</dbReference>
<keyword evidence="3" id="KW-0145">Chemotaxis</keyword>
<dbReference type="PANTHER" id="PTHR32089:SF112">
    <property type="entry name" value="LYSOZYME-LIKE PROTEIN-RELATED"/>
    <property type="match status" value="1"/>
</dbReference>
<dbReference type="PROSITE" id="PS50885">
    <property type="entry name" value="HAMP"/>
    <property type="match status" value="1"/>
</dbReference>
<protein>
    <submittedName>
        <fullName evidence="13">Methyl-accepting chemotaxis protein</fullName>
    </submittedName>
</protein>
<evidence type="ECO:0000256" key="4">
    <source>
        <dbReference type="ARBA" id="ARBA00022692"/>
    </source>
</evidence>
<keyword evidence="14" id="KW-1185">Reference proteome</keyword>
<comment type="similarity">
    <text evidence="8">Belongs to the methyl-accepting chemotaxis (MCP) protein family.</text>
</comment>
<evidence type="ECO:0000256" key="1">
    <source>
        <dbReference type="ARBA" id="ARBA00004651"/>
    </source>
</evidence>
<evidence type="ECO:0000256" key="6">
    <source>
        <dbReference type="ARBA" id="ARBA00023136"/>
    </source>
</evidence>
<dbReference type="CDD" id="cd11386">
    <property type="entry name" value="MCP_signal"/>
    <property type="match status" value="1"/>
</dbReference>
<dbReference type="Proteomes" id="UP000779508">
    <property type="component" value="Unassembled WGS sequence"/>
</dbReference>
<evidence type="ECO:0000259" key="11">
    <source>
        <dbReference type="PROSITE" id="PS50111"/>
    </source>
</evidence>
<evidence type="ECO:0000256" key="9">
    <source>
        <dbReference type="PROSITE-ProRule" id="PRU00284"/>
    </source>
</evidence>
<sequence length="785" mass="86692">MKWIVSKKSKKYAENLVNNNSGKDKKRKSIKTKLMSIVFLLLLIPILSNTIIAYYIDSQDIKTRAEETNKNIGDSIATQIDIYIQSVMNTMQLLASTNDFTEMDRYEMEDVFKRYAYQNKDFIGFQYIDLNGNVIVSNLGSKDGNVSEMDWFKNAKSGKLFISQSIKADKGSQVGMMISVPISNKFSARAGVLAVMVGMNQINELVKNVTIGDDGYAYAIDENGYVVGHRLTTEYVLGRYNVFYGSSEDVKKVGKSEDDVVYGVNNQLEKSLITGSKVRTNNWRVIVEQNEDEILGQTRVSLKRSLIIATILLVLSLIVTYIFATVFTRPITKLVGSAMKIKDGDLTERIDVTADNEIGQLQEAFNEMTISIGDILSEINKTTDEVNGFIVDLNDDIEVSSRASMEISQAIENMASDTTHQMNSVDGTATAISNMVNEIDEMTERYNVVVKASEAASSLAQNGAQNIKNIQDMMVNITNASSTTATLIQNLDKHTQNIGMAGKLITQIAEQTNLLALNAAIEAARAGEHGRGFAVVADEVRKLAEQSKDASSEIISLINNIQLETRKAVEVIDQGAEGVKQGNLVTDKAAISFNEIVEKTNESTEAMRSLSANIDKIFLGVAIVENTITEVSGVAQATAAGAEEILASTEEQTSVIQHMNTSADTLSRMAQGLKGLVNRFKISDIEDEVSIAYLADEDGQLAAECEQDNLNTDNDFTYDIQEEEILADSITTNNKEVIQDLEDEYKEVDLEVACTETVEADKYDEIAEEYILEDNILEYEEKIVE</sequence>
<evidence type="ECO:0000256" key="3">
    <source>
        <dbReference type="ARBA" id="ARBA00022500"/>
    </source>
</evidence>
<keyword evidence="6 10" id="KW-0472">Membrane</keyword>
<feature type="domain" description="Methyl-accepting transducer" evidence="11">
    <location>
        <begin position="396"/>
        <end position="653"/>
    </location>
</feature>
<dbReference type="CDD" id="cd06225">
    <property type="entry name" value="HAMP"/>
    <property type="match status" value="1"/>
</dbReference>
<dbReference type="EMBL" id="JAHLQK010000003">
    <property type="protein sequence ID" value="MBU5676703.1"/>
    <property type="molecule type" value="Genomic_DNA"/>
</dbReference>
<feature type="transmembrane region" description="Helical" evidence="10">
    <location>
        <begin position="34"/>
        <end position="56"/>
    </location>
</feature>
<name>A0ABS6G2J2_9FIRM</name>
<proteinExistence type="inferred from homology"/>
<evidence type="ECO:0000256" key="10">
    <source>
        <dbReference type="SAM" id="Phobius"/>
    </source>
</evidence>
<dbReference type="CDD" id="cd12912">
    <property type="entry name" value="PDC2_MCP_like"/>
    <property type="match status" value="1"/>
</dbReference>
<gene>
    <name evidence="13" type="ORF">KQI88_09750</name>
</gene>
<dbReference type="InterPro" id="IPR003660">
    <property type="entry name" value="HAMP_dom"/>
</dbReference>
<dbReference type="Pfam" id="PF00672">
    <property type="entry name" value="HAMP"/>
    <property type="match status" value="1"/>
</dbReference>
<dbReference type="PROSITE" id="PS50111">
    <property type="entry name" value="CHEMOTAXIS_TRANSDUC_2"/>
    <property type="match status" value="1"/>
</dbReference>
<evidence type="ECO:0000313" key="14">
    <source>
        <dbReference type="Proteomes" id="UP000779508"/>
    </source>
</evidence>
<dbReference type="InterPro" id="IPR033479">
    <property type="entry name" value="dCache_1"/>
</dbReference>
<comment type="subcellular location">
    <subcellularLocation>
        <location evidence="1">Cell membrane</location>
        <topology evidence="1">Multi-pass membrane protein</topology>
    </subcellularLocation>
</comment>
<dbReference type="CDD" id="cd12914">
    <property type="entry name" value="PDC1_DGC_like"/>
    <property type="match status" value="1"/>
</dbReference>
<evidence type="ECO:0000259" key="12">
    <source>
        <dbReference type="PROSITE" id="PS50885"/>
    </source>
</evidence>
<accession>A0ABS6G2J2</accession>
<reference evidence="13 14" key="1">
    <citation type="submission" date="2021-06" db="EMBL/GenBank/DDBJ databases">
        <authorList>
            <person name="Sun Q."/>
            <person name="Li D."/>
        </authorList>
    </citation>
    <scope>NUCLEOTIDE SEQUENCE [LARGE SCALE GENOMIC DNA]</scope>
    <source>
        <strain evidence="13 14">MSJ-5</strain>
    </source>
</reference>
<dbReference type="InterPro" id="IPR004089">
    <property type="entry name" value="MCPsignal_dom"/>
</dbReference>
<evidence type="ECO:0000256" key="2">
    <source>
        <dbReference type="ARBA" id="ARBA00022475"/>
    </source>
</evidence>
<dbReference type="SMART" id="SM00304">
    <property type="entry name" value="HAMP"/>
    <property type="match status" value="1"/>
</dbReference>
<dbReference type="SMART" id="SM00283">
    <property type="entry name" value="MA"/>
    <property type="match status" value="1"/>
</dbReference>
<dbReference type="Pfam" id="PF00015">
    <property type="entry name" value="MCPsignal"/>
    <property type="match status" value="1"/>
</dbReference>
<dbReference type="PANTHER" id="PTHR32089">
    <property type="entry name" value="METHYL-ACCEPTING CHEMOTAXIS PROTEIN MCPB"/>
    <property type="match status" value="1"/>
</dbReference>
<evidence type="ECO:0000256" key="5">
    <source>
        <dbReference type="ARBA" id="ARBA00022989"/>
    </source>
</evidence>